<organism evidence="1 2">
    <name type="scientific">Manihot esculenta</name>
    <name type="common">Cassava</name>
    <name type="synonym">Jatropha manihot</name>
    <dbReference type="NCBI Taxonomy" id="3983"/>
    <lineage>
        <taxon>Eukaryota</taxon>
        <taxon>Viridiplantae</taxon>
        <taxon>Streptophyta</taxon>
        <taxon>Embryophyta</taxon>
        <taxon>Tracheophyta</taxon>
        <taxon>Spermatophyta</taxon>
        <taxon>Magnoliopsida</taxon>
        <taxon>eudicotyledons</taxon>
        <taxon>Gunneridae</taxon>
        <taxon>Pentapetalae</taxon>
        <taxon>rosids</taxon>
        <taxon>fabids</taxon>
        <taxon>Malpighiales</taxon>
        <taxon>Euphorbiaceae</taxon>
        <taxon>Crotonoideae</taxon>
        <taxon>Manihoteae</taxon>
        <taxon>Manihot</taxon>
    </lineage>
</organism>
<evidence type="ECO:0000313" key="1">
    <source>
        <dbReference type="EMBL" id="KAG8642991.1"/>
    </source>
</evidence>
<dbReference type="Proteomes" id="UP000091857">
    <property type="component" value="Chromosome 12"/>
</dbReference>
<name>A0ACB7GSQ5_MANES</name>
<dbReference type="EMBL" id="CM004398">
    <property type="protein sequence ID" value="KAG8642991.1"/>
    <property type="molecule type" value="Genomic_DNA"/>
</dbReference>
<accession>A0ACB7GSQ5</accession>
<comment type="caution">
    <text evidence="1">The sequence shown here is derived from an EMBL/GenBank/DDBJ whole genome shotgun (WGS) entry which is preliminary data.</text>
</comment>
<protein>
    <submittedName>
        <fullName evidence="1">Uncharacterized protein</fullName>
    </submittedName>
</protein>
<gene>
    <name evidence="1" type="ORF">MANES_12G154000v8</name>
</gene>
<reference evidence="2" key="1">
    <citation type="journal article" date="2016" name="Nat. Biotechnol.">
        <title>Sequencing wild and cultivated cassava and related species reveals extensive interspecific hybridization and genetic diversity.</title>
        <authorList>
            <person name="Bredeson J.V."/>
            <person name="Lyons J.B."/>
            <person name="Prochnik S.E."/>
            <person name="Wu G.A."/>
            <person name="Ha C.M."/>
            <person name="Edsinger-Gonzales E."/>
            <person name="Grimwood J."/>
            <person name="Schmutz J."/>
            <person name="Rabbi I.Y."/>
            <person name="Egesi C."/>
            <person name="Nauluvula P."/>
            <person name="Lebot V."/>
            <person name="Ndunguru J."/>
            <person name="Mkamilo G."/>
            <person name="Bart R.S."/>
            <person name="Setter T.L."/>
            <person name="Gleadow R.M."/>
            <person name="Kulakow P."/>
            <person name="Ferguson M.E."/>
            <person name="Rounsley S."/>
            <person name="Rokhsar D.S."/>
        </authorList>
    </citation>
    <scope>NUCLEOTIDE SEQUENCE [LARGE SCALE GENOMIC DNA]</scope>
    <source>
        <strain evidence="2">cv. AM560-2</strain>
    </source>
</reference>
<proteinExistence type="predicted"/>
<keyword evidence="2" id="KW-1185">Reference proteome</keyword>
<sequence length="514" mass="57329">MTMLICISWLPPIIQMVAIMLLEGTRQLLIRRRLYVESKAISPAKQTHAQILVNDYLANVTLQTDLLLAYSKSGLLQDARKVFDRMFDRNMHSWNIMIFSYVQNSLFSDAIGVFNKFLKRGFRPDHYTLPPLFKASLGVGDCYLGWMLHAWVIRLGFDGYVVVGSSVMDFYVKHGALVDAKRVFSDMLWKDTGAWNLMISGFGKAGRCAEALSLFRDMIAQGVNVDVMTIPSILNACVGGGDLMKAKEIHGQVVKSILFNEDVAIGNSLIDAYAKCGGLGDSEKVFQNMRNLNVVTWTTMISSYGVHGKGEKSLDLFKKMKDFGFKPNPVTLTAVLASCSRSGLIDQSRAIFCSIQSDYGFEPCIEHYACMVDLLGRYGHLEEALGLVQNMKLAATASVWGALLAGCVMHKNVKVGEIAARHLFELEPINSSNYIALSCIYESQNIWDGLTRIRSNMRELGLVKTPGCSWITIAGMIHKFYQGDHSHSSTKMMCEALDDMIRGPMLLNVFEQEH</sequence>
<evidence type="ECO:0000313" key="2">
    <source>
        <dbReference type="Proteomes" id="UP000091857"/>
    </source>
</evidence>